<evidence type="ECO:0000313" key="3">
    <source>
        <dbReference type="Proteomes" id="UP000681340"/>
    </source>
</evidence>
<feature type="transmembrane region" description="Helical" evidence="1">
    <location>
        <begin position="44"/>
        <end position="63"/>
    </location>
</feature>
<dbReference type="RefSeq" id="WP_212987338.1">
    <property type="nucleotide sequence ID" value="NZ_BAABEA010000003.1"/>
</dbReference>
<keyword evidence="1" id="KW-1133">Transmembrane helix</keyword>
<feature type="transmembrane region" description="Helical" evidence="1">
    <location>
        <begin position="84"/>
        <end position="105"/>
    </location>
</feature>
<feature type="transmembrane region" description="Helical" evidence="1">
    <location>
        <begin position="125"/>
        <end position="150"/>
    </location>
</feature>
<feature type="transmembrane region" description="Helical" evidence="1">
    <location>
        <begin position="206"/>
        <end position="225"/>
    </location>
</feature>
<keyword evidence="1" id="KW-0812">Transmembrane</keyword>
<keyword evidence="1" id="KW-0472">Membrane</keyword>
<keyword evidence="3" id="KW-1185">Reference proteome</keyword>
<sequence length="233" mass="24139">MIALVRMRLAAFLRSGRALAPVITALVVLGIIHGGGRSAAAPAYGYSAVMLFPVLAWQAKLLLDGEPDVQRRLARLTIGARREAVAGLLAATVLAVVFCAVAMLVPWWPLHAIRGPEPGSVEPSLAAGIVLGVLAHLLAVPAAVALGALASRAVTRTVRNGLTVLVTGSVLVIVLGLSSSVAPWLVPPVMATARALSADQLPAAGTLWLLIGWTTLWCAAAFGGYGRLRRSRS</sequence>
<comment type="caution">
    <text evidence="2">The sequence shown here is derived from an EMBL/GenBank/DDBJ whole genome shotgun (WGS) entry which is preliminary data.</text>
</comment>
<evidence type="ECO:0000313" key="2">
    <source>
        <dbReference type="EMBL" id="GIM64766.1"/>
    </source>
</evidence>
<organism evidence="2 3">
    <name type="scientific">Actinoplanes auranticolor</name>
    <dbReference type="NCBI Taxonomy" id="47988"/>
    <lineage>
        <taxon>Bacteria</taxon>
        <taxon>Bacillati</taxon>
        <taxon>Actinomycetota</taxon>
        <taxon>Actinomycetes</taxon>
        <taxon>Micromonosporales</taxon>
        <taxon>Micromonosporaceae</taxon>
        <taxon>Actinoplanes</taxon>
    </lineage>
</organism>
<evidence type="ECO:0000256" key="1">
    <source>
        <dbReference type="SAM" id="Phobius"/>
    </source>
</evidence>
<reference evidence="2" key="1">
    <citation type="submission" date="2021-03" db="EMBL/GenBank/DDBJ databases">
        <title>Whole genome shotgun sequence of Actinoplanes auranticolor NBRC 12245.</title>
        <authorList>
            <person name="Komaki H."/>
            <person name="Tamura T."/>
        </authorList>
    </citation>
    <scope>NUCLEOTIDE SEQUENCE</scope>
    <source>
        <strain evidence="2">NBRC 12245</strain>
    </source>
</reference>
<protein>
    <submittedName>
        <fullName evidence="2">Uncharacterized protein</fullName>
    </submittedName>
</protein>
<dbReference type="Proteomes" id="UP000681340">
    <property type="component" value="Unassembled WGS sequence"/>
</dbReference>
<accession>A0A919S5R5</accession>
<dbReference type="AlphaFoldDB" id="A0A919S5R5"/>
<dbReference type="EMBL" id="BOQL01000014">
    <property type="protein sequence ID" value="GIM64766.1"/>
    <property type="molecule type" value="Genomic_DNA"/>
</dbReference>
<feature type="transmembrane region" description="Helical" evidence="1">
    <location>
        <begin position="162"/>
        <end position="186"/>
    </location>
</feature>
<proteinExistence type="predicted"/>
<gene>
    <name evidence="2" type="ORF">Aau02nite_12540</name>
</gene>
<name>A0A919S5R5_9ACTN</name>